<organism evidence="2 3">
    <name type="scientific">Vibrio algivorus</name>
    <dbReference type="NCBI Taxonomy" id="1667024"/>
    <lineage>
        <taxon>Bacteria</taxon>
        <taxon>Pseudomonadati</taxon>
        <taxon>Pseudomonadota</taxon>
        <taxon>Gammaproteobacteria</taxon>
        <taxon>Vibrionales</taxon>
        <taxon>Vibrionaceae</taxon>
        <taxon>Vibrio</taxon>
    </lineage>
</organism>
<dbReference type="Pfam" id="PF01497">
    <property type="entry name" value="Peripla_BP_2"/>
    <property type="match status" value="1"/>
</dbReference>
<dbReference type="InterPro" id="IPR002491">
    <property type="entry name" value="ABC_transptr_periplasmic_BD"/>
</dbReference>
<dbReference type="AlphaFoldDB" id="A0A557P8S1"/>
<gene>
    <name evidence="2" type="ORF">FOF44_08210</name>
</gene>
<dbReference type="EMBL" id="VMKJ01000012">
    <property type="protein sequence ID" value="TVO37049.1"/>
    <property type="molecule type" value="Genomic_DNA"/>
</dbReference>
<dbReference type="OrthoDB" id="9797736at2"/>
<dbReference type="InterPro" id="IPR050902">
    <property type="entry name" value="ABC_Transporter_SBP"/>
</dbReference>
<dbReference type="PANTHER" id="PTHR30535">
    <property type="entry name" value="VITAMIN B12-BINDING PROTEIN"/>
    <property type="match status" value="1"/>
</dbReference>
<sequence length="305" mass="32481">MLNNDNNILSFFDTIELQSFKNPVLTALLSLLTSFSSNALASNTDSKTERIISAGSAVTEIIEALGAEDQLVAIDVTSEQPKGRALPVVGYHRQLSTEGLMALQPSLLIGSDEMGPDSTLNTLKQAGIAVEIVNNEATIEGLDRRIEQIAHITGKQQQAISIKQNVDKQVAALKSHQPQDKKKVMFLLIHEGRPANVAGNHTTPNALIEIIGAINPAAVSLDSYKPISLESMIEMQPDVILVSGRSLNELGGADAILKKMPMLAATPAGETHNIISIDGKALVGGVGLKTLSEAARIQPLIYPSE</sequence>
<evidence type="ECO:0000313" key="2">
    <source>
        <dbReference type="EMBL" id="TVO37049.1"/>
    </source>
</evidence>
<evidence type="ECO:0000313" key="3">
    <source>
        <dbReference type="Proteomes" id="UP000319828"/>
    </source>
</evidence>
<name>A0A557P8S1_9VIBR</name>
<dbReference type="Proteomes" id="UP000319828">
    <property type="component" value="Unassembled WGS sequence"/>
</dbReference>
<dbReference type="PANTHER" id="PTHR30535:SF4">
    <property type="entry name" value="HEMIN-BINDING PERIPLASMIC PROTEIN HMUT"/>
    <property type="match status" value="1"/>
</dbReference>
<dbReference type="SUPFAM" id="SSF53807">
    <property type="entry name" value="Helical backbone' metal receptor"/>
    <property type="match status" value="1"/>
</dbReference>
<proteinExistence type="predicted"/>
<evidence type="ECO:0000259" key="1">
    <source>
        <dbReference type="PROSITE" id="PS50983"/>
    </source>
</evidence>
<feature type="domain" description="Fe/B12 periplasmic-binding" evidence="1">
    <location>
        <begin position="50"/>
        <end position="305"/>
    </location>
</feature>
<protein>
    <submittedName>
        <fullName evidence="2">ABC transporter substrate-binding protein</fullName>
    </submittedName>
</protein>
<dbReference type="Gene3D" id="3.40.50.1980">
    <property type="entry name" value="Nitrogenase molybdenum iron protein domain"/>
    <property type="match status" value="2"/>
</dbReference>
<accession>A0A557P8S1</accession>
<dbReference type="RefSeq" id="WP_144388038.1">
    <property type="nucleotide sequence ID" value="NZ_CANNCB010000008.1"/>
</dbReference>
<comment type="caution">
    <text evidence="2">The sequence shown here is derived from an EMBL/GenBank/DDBJ whole genome shotgun (WGS) entry which is preliminary data.</text>
</comment>
<reference evidence="2 3" key="1">
    <citation type="submission" date="2019-07" db="EMBL/GenBank/DDBJ databases">
        <title>The draft genome sequence of Vibrio algivorus M1486.</title>
        <authorList>
            <person name="Meng X."/>
        </authorList>
    </citation>
    <scope>NUCLEOTIDE SEQUENCE [LARGE SCALE GENOMIC DNA]</scope>
    <source>
        <strain evidence="2 3">M1486</strain>
    </source>
</reference>
<dbReference type="PROSITE" id="PS50983">
    <property type="entry name" value="FE_B12_PBP"/>
    <property type="match status" value="1"/>
</dbReference>